<dbReference type="PANTHER" id="PTHR12905">
    <property type="entry name" value="METALLOPHOSPHOESTERASE"/>
    <property type="match status" value="1"/>
</dbReference>
<dbReference type="EMBL" id="JAACJL010000046">
    <property type="protein sequence ID" value="KAF4613043.1"/>
    <property type="molecule type" value="Genomic_DNA"/>
</dbReference>
<sequence length="251" mass="28515">MFLLILRLTHGPAHQIFDRIVRGDEVGCEALRTRISELRPRLHLAGHIHEAHGAYVHTWDPSSNFEPPEVQNDHAFLENSQDLPSGVPDDAERTLFINAANWPMEVNARRNGVQSAFGGPGFQAVVVDMKEWSPTIHSQAPFLFLVEYWRELLSSLLFSSEESTENLLHRNNRMRRKSFVGLILMHQLSQCAVCWRVTTSVPSCPSFEVSVTWVCKLYTLATELKPTDPKKAMLVHLLPKSLDRHGTNIML</sequence>
<dbReference type="InterPro" id="IPR051693">
    <property type="entry name" value="UPF0046_metallophosphoest"/>
</dbReference>
<evidence type="ECO:0000313" key="1">
    <source>
        <dbReference type="EMBL" id="KAF4613043.1"/>
    </source>
</evidence>
<dbReference type="Gene3D" id="3.60.21.10">
    <property type="match status" value="1"/>
</dbReference>
<accession>A0A8H4QLB9</accession>
<reference evidence="1 2" key="1">
    <citation type="submission" date="2019-12" db="EMBL/GenBank/DDBJ databases">
        <authorList>
            <person name="Floudas D."/>
            <person name="Bentzer J."/>
            <person name="Ahren D."/>
            <person name="Johansson T."/>
            <person name="Persson P."/>
            <person name="Tunlid A."/>
        </authorList>
    </citation>
    <scope>NUCLEOTIDE SEQUENCE [LARGE SCALE GENOMIC DNA]</scope>
    <source>
        <strain evidence="1 2">CBS 102.39</strain>
    </source>
</reference>
<proteinExistence type="predicted"/>
<organism evidence="1 2">
    <name type="scientific">Agrocybe pediades</name>
    <dbReference type="NCBI Taxonomy" id="84607"/>
    <lineage>
        <taxon>Eukaryota</taxon>
        <taxon>Fungi</taxon>
        <taxon>Dikarya</taxon>
        <taxon>Basidiomycota</taxon>
        <taxon>Agaricomycotina</taxon>
        <taxon>Agaricomycetes</taxon>
        <taxon>Agaricomycetidae</taxon>
        <taxon>Agaricales</taxon>
        <taxon>Agaricineae</taxon>
        <taxon>Strophariaceae</taxon>
        <taxon>Agrocybe</taxon>
    </lineage>
</organism>
<comment type="caution">
    <text evidence="1">The sequence shown here is derived from an EMBL/GenBank/DDBJ whole genome shotgun (WGS) entry which is preliminary data.</text>
</comment>
<protein>
    <submittedName>
        <fullName evidence="1">Uncharacterized protein</fullName>
    </submittedName>
</protein>
<dbReference type="AlphaFoldDB" id="A0A8H4QLB9"/>
<evidence type="ECO:0000313" key="2">
    <source>
        <dbReference type="Proteomes" id="UP000521872"/>
    </source>
</evidence>
<dbReference type="InterPro" id="IPR029052">
    <property type="entry name" value="Metallo-depent_PP-like"/>
</dbReference>
<dbReference type="SUPFAM" id="SSF56300">
    <property type="entry name" value="Metallo-dependent phosphatases"/>
    <property type="match status" value="1"/>
</dbReference>
<keyword evidence="2" id="KW-1185">Reference proteome</keyword>
<dbReference type="Proteomes" id="UP000521872">
    <property type="component" value="Unassembled WGS sequence"/>
</dbReference>
<gene>
    <name evidence="1" type="ORF">D9613_010780</name>
</gene>
<dbReference type="PANTHER" id="PTHR12905:SF0">
    <property type="entry name" value="CALCINEURIN-LIKE PHOSPHOESTERASE DOMAIN-CONTAINING PROTEIN"/>
    <property type="match status" value="1"/>
</dbReference>
<name>A0A8H4QLB9_9AGAR</name>